<dbReference type="RefSeq" id="WP_143332369.1">
    <property type="nucleotide sequence ID" value="NZ_AP019697.1"/>
</dbReference>
<evidence type="ECO:0000313" key="1">
    <source>
        <dbReference type="EMBL" id="BBK24693.1"/>
    </source>
</evidence>
<sequence length="440" mass="48421">MEEYTEKQVLEQVEKDLSGGVFSPESIYMRKDLLTKDTGRSLEDITASCLLAHSEILKDGSLLALPGTTTVKSKSASGGANRNVDQIIRQGYFYHKHVIGREITISFPEERKETFAFAAADDDGKMASLFYMMPAPGKEGMLAGILNVHAMLLAVRKKGVHELIPEIPSDAGISAVILLHAGAGDTSRECRMLAIKLGISILRLYHGIYAVPISSSLAIEGQYTKDGLLSMIEKDSNDPWSLFQKEYINHGGVTADTGEPCVKVLSEWLLARREIWLTVPQGRYRLLEGSRMEYESKSNALQMIRRQKVLPPFGEVLSSGIVFLGTRVQQVGCPSLLLETKLNSPKGSCHLIRALETADPSDMLLRCVLRAFTHILSVDTGKLVRDLHLEGSAVLEAKILVPKGSSQEDLFLRDLPYVEQLMNGMGVGLAFLEEGYQAVL</sequence>
<organism evidence="1 2">
    <name type="scientific">Dialister hominis</name>
    <dbReference type="NCBI Taxonomy" id="2582419"/>
    <lineage>
        <taxon>Bacteria</taxon>
        <taxon>Bacillati</taxon>
        <taxon>Bacillota</taxon>
        <taxon>Negativicutes</taxon>
        <taxon>Veillonellales</taxon>
        <taxon>Veillonellaceae</taxon>
        <taxon>Dialister</taxon>
    </lineage>
</organism>
<name>A0A8D4UTW2_9FIRM</name>
<dbReference type="OrthoDB" id="378694at2"/>
<protein>
    <submittedName>
        <fullName evidence="1">Uncharacterized protein</fullName>
    </submittedName>
</protein>
<accession>A0A8D4UTW2</accession>
<reference evidence="2" key="1">
    <citation type="submission" date="2019-05" db="EMBL/GenBank/DDBJ databases">
        <title>Complete genome sequencing of Dialister sp. strain 5BBH33.</title>
        <authorList>
            <person name="Sakamoto M."/>
            <person name="Murakami T."/>
            <person name="Mori H."/>
        </authorList>
    </citation>
    <scope>NUCLEOTIDE SEQUENCE [LARGE SCALE GENOMIC DNA]</scope>
    <source>
        <strain evidence="2">5BBH33</strain>
    </source>
</reference>
<keyword evidence="2" id="KW-1185">Reference proteome</keyword>
<dbReference type="EMBL" id="AP019697">
    <property type="protein sequence ID" value="BBK24693.1"/>
    <property type="molecule type" value="Genomic_DNA"/>
</dbReference>
<dbReference type="AlphaFoldDB" id="A0A8D4UTW2"/>
<proteinExistence type="predicted"/>
<dbReference type="GeneID" id="92715847"/>
<dbReference type="KEGG" id="dho:Dia5BBH33_06280"/>
<evidence type="ECO:0000313" key="2">
    <source>
        <dbReference type="Proteomes" id="UP000320585"/>
    </source>
</evidence>
<gene>
    <name evidence="1" type="ORF">Dia5BBH33_06280</name>
</gene>
<dbReference type="Proteomes" id="UP000320585">
    <property type="component" value="Chromosome"/>
</dbReference>